<keyword evidence="9 12" id="KW-0456">Lyase</keyword>
<feature type="domain" description="ACT-like" evidence="13">
    <location>
        <begin position="424"/>
        <end position="495"/>
    </location>
</feature>
<dbReference type="InterPro" id="IPR036052">
    <property type="entry name" value="TrpB-like_PALP_sf"/>
</dbReference>
<dbReference type="EC" id="4.3.1.19" evidence="12"/>
<dbReference type="InterPro" id="IPR000634">
    <property type="entry name" value="Ser/Thr_deHydtase_PyrdxlP-BS"/>
</dbReference>
<reference evidence="14 15" key="1">
    <citation type="submission" date="2020-11" db="EMBL/GenBank/DDBJ databases">
        <title>Sulfur oxidizing isolate from Hospital Hole Sinkhole.</title>
        <authorList>
            <person name="Scott K.M."/>
        </authorList>
    </citation>
    <scope>NUCLEOTIDE SEQUENCE [LARGE SCALE GENOMIC DNA]</scope>
    <source>
        <strain evidence="14 15">HH1</strain>
    </source>
</reference>
<dbReference type="Pfam" id="PF00291">
    <property type="entry name" value="PALP"/>
    <property type="match status" value="1"/>
</dbReference>
<evidence type="ECO:0000256" key="2">
    <source>
        <dbReference type="ARBA" id="ARBA00001933"/>
    </source>
</evidence>
<evidence type="ECO:0000256" key="7">
    <source>
        <dbReference type="ARBA" id="ARBA00022737"/>
    </source>
</evidence>
<evidence type="ECO:0000256" key="10">
    <source>
        <dbReference type="ARBA" id="ARBA00023304"/>
    </source>
</evidence>
<evidence type="ECO:0000256" key="6">
    <source>
        <dbReference type="ARBA" id="ARBA00022624"/>
    </source>
</evidence>
<dbReference type="PROSITE" id="PS00165">
    <property type="entry name" value="DEHYDRATASE_SER_THR"/>
    <property type="match status" value="1"/>
</dbReference>
<keyword evidence="10 12" id="KW-0100">Branched-chain amino acid biosynthesis</keyword>
<comment type="pathway">
    <text evidence="3 12">Amino-acid biosynthesis; L-isoleucine biosynthesis; 2-oxobutanoate from L-threonine: step 1/1.</text>
</comment>
<dbReference type="NCBIfam" id="TIGR01124">
    <property type="entry name" value="ilvA_2Cterm"/>
    <property type="match status" value="1"/>
</dbReference>
<comment type="catalytic activity">
    <reaction evidence="1 12">
        <text>L-threonine = 2-oxobutanoate + NH4(+)</text>
        <dbReference type="Rhea" id="RHEA:22108"/>
        <dbReference type="ChEBI" id="CHEBI:16763"/>
        <dbReference type="ChEBI" id="CHEBI:28938"/>
        <dbReference type="ChEBI" id="CHEBI:57926"/>
        <dbReference type="EC" id="4.3.1.19"/>
    </reaction>
</comment>
<dbReference type="GO" id="GO:0004794">
    <property type="term" value="F:threonine deaminase activity"/>
    <property type="evidence" value="ECO:0007669"/>
    <property type="project" value="UniProtKB-EC"/>
</dbReference>
<dbReference type="InterPro" id="IPR038110">
    <property type="entry name" value="TD_ACT-like_sf"/>
</dbReference>
<comment type="function">
    <text evidence="11 12">Catalyzes the anaerobic formation of alpha-ketobutyrate and ammonia from threonine in a two-step reaction. The first step involved a dehydration of threonine and a production of enamine intermediates (aminocrotonate), which tautomerizes to its imine form (iminobutyrate). Both intermediates are unstable and short-lived. The second step is the nonenzymatic hydrolysis of the enamine/imine intermediates to form 2-ketobutyrate and free ammonia. In the low water environment of the cell, the second step is accelerated by RidA.</text>
</comment>
<evidence type="ECO:0000256" key="4">
    <source>
        <dbReference type="ARBA" id="ARBA00010869"/>
    </source>
</evidence>
<dbReference type="SUPFAM" id="SSF53686">
    <property type="entry name" value="Tryptophan synthase beta subunit-like PLP-dependent enzymes"/>
    <property type="match status" value="1"/>
</dbReference>
<evidence type="ECO:0000313" key="14">
    <source>
        <dbReference type="EMBL" id="MBF6058253.1"/>
    </source>
</evidence>
<dbReference type="PANTHER" id="PTHR48078:SF11">
    <property type="entry name" value="THREONINE DEHYDRATASE, MITOCHONDRIAL"/>
    <property type="match status" value="1"/>
</dbReference>
<dbReference type="PANTHER" id="PTHR48078">
    <property type="entry name" value="THREONINE DEHYDRATASE, MITOCHONDRIAL-RELATED"/>
    <property type="match status" value="1"/>
</dbReference>
<evidence type="ECO:0000256" key="3">
    <source>
        <dbReference type="ARBA" id="ARBA00004810"/>
    </source>
</evidence>
<evidence type="ECO:0000256" key="12">
    <source>
        <dbReference type="RuleBase" id="RU362012"/>
    </source>
</evidence>
<name>A0ABS0BYT8_9GAMM</name>
<sequence>MPAEILRRVLTVPVYDVAQETPLEKAPLLSERLNNHVWLKREDLQPVFSFKLRGAYNRMIRLSDEQKRAGVIAASAGNHAQGVALSASRMGVEATIVMPTTTPPIKVNAVERLGGKVVLHGDSYDEASRYAKALVEECGLTFIHPYDDLDVIAGQGTIALELLRQQSKPLDVIFVAVGGGGLIAGISAVIKQVSPNTKVVGVEPDDAACLTEALKAGERVILPQVGLFADGVAVAQVGEIPFRIARECVDEMITVSTDEICASVKDIFEDTRAIAEPAGAVALAGMKKYVEEQAISGQNMAAIVSGANMNFDRLRHISERTEIGEKREAIFAVTIDEVPGSFKAFCELVGTRAITEFNYRYSDANKAVVFVGLRTDGGNSERRKILSELHAQGLPVEDMSENEMAKLHLRHMVGGHASGISNELLYRFEFPERPGALLKFLTHMSEEWNISLFHYRNHGAAFGRVLVGVQVPPEQHGDFENYLQSLGYPYVNEQENAGYRLFLRPTE</sequence>
<feature type="domain" description="ACT-like" evidence="13">
    <location>
        <begin position="329"/>
        <end position="401"/>
    </location>
</feature>
<dbReference type="Pfam" id="PF00585">
    <property type="entry name" value="Thr_dehydrat_C"/>
    <property type="match status" value="2"/>
</dbReference>
<dbReference type="CDD" id="cd04907">
    <property type="entry name" value="ACT_ThrD-I_2"/>
    <property type="match status" value="1"/>
</dbReference>
<keyword evidence="7" id="KW-0677">Repeat</keyword>
<dbReference type="InterPro" id="IPR050147">
    <property type="entry name" value="Ser/Thr_Dehydratase"/>
</dbReference>
<evidence type="ECO:0000313" key="15">
    <source>
        <dbReference type="Proteomes" id="UP001193680"/>
    </source>
</evidence>
<dbReference type="InterPro" id="IPR045865">
    <property type="entry name" value="ACT-like_dom_sf"/>
</dbReference>
<evidence type="ECO:0000259" key="13">
    <source>
        <dbReference type="PROSITE" id="PS51672"/>
    </source>
</evidence>
<dbReference type="InterPro" id="IPR001926">
    <property type="entry name" value="TrpB-like_PALP"/>
</dbReference>
<accession>A0ABS0BYT8</accession>
<dbReference type="Proteomes" id="UP001193680">
    <property type="component" value="Unassembled WGS sequence"/>
</dbReference>
<evidence type="ECO:0000256" key="11">
    <source>
        <dbReference type="ARBA" id="ARBA00025527"/>
    </source>
</evidence>
<comment type="cofactor">
    <cofactor evidence="2 12">
        <name>pyridoxal 5'-phosphate</name>
        <dbReference type="ChEBI" id="CHEBI:597326"/>
    </cofactor>
</comment>
<dbReference type="InterPro" id="IPR001721">
    <property type="entry name" value="TD_ACT-like"/>
</dbReference>
<dbReference type="NCBIfam" id="NF009130">
    <property type="entry name" value="PRK12483.1"/>
    <property type="match status" value="1"/>
</dbReference>
<evidence type="ECO:0000256" key="8">
    <source>
        <dbReference type="ARBA" id="ARBA00022898"/>
    </source>
</evidence>
<protein>
    <recommendedName>
        <fullName evidence="12">L-threonine dehydratase</fullName>
        <ecNumber evidence="12">4.3.1.19</ecNumber>
    </recommendedName>
    <alternativeName>
        <fullName evidence="12">Threonine deaminase</fullName>
    </alternativeName>
</protein>
<dbReference type="Gene3D" id="3.40.50.1100">
    <property type="match status" value="2"/>
</dbReference>
<dbReference type="InterPro" id="IPR005787">
    <property type="entry name" value="Thr_deHydtase_biosynth"/>
</dbReference>
<dbReference type="RefSeq" id="WP_185978399.1">
    <property type="nucleotide sequence ID" value="NZ_JACBGI020000014.1"/>
</dbReference>
<dbReference type="CDD" id="cd04906">
    <property type="entry name" value="ACT_ThrD-I_1"/>
    <property type="match status" value="1"/>
</dbReference>
<organism evidence="14 15">
    <name type="scientific">Thiomicrorhabdus heinhorstiae</name>
    <dbReference type="NCBI Taxonomy" id="2748010"/>
    <lineage>
        <taxon>Bacteria</taxon>
        <taxon>Pseudomonadati</taxon>
        <taxon>Pseudomonadota</taxon>
        <taxon>Gammaproteobacteria</taxon>
        <taxon>Thiotrichales</taxon>
        <taxon>Piscirickettsiaceae</taxon>
        <taxon>Thiomicrorhabdus</taxon>
    </lineage>
</organism>
<comment type="similarity">
    <text evidence="4 12">Belongs to the serine/threonine dehydratase family.</text>
</comment>
<keyword evidence="15" id="KW-1185">Reference proteome</keyword>
<comment type="subunit">
    <text evidence="12">Homotetramer.</text>
</comment>
<proteinExistence type="inferred from homology"/>
<dbReference type="PROSITE" id="PS51672">
    <property type="entry name" value="ACT_LIKE"/>
    <property type="match status" value="2"/>
</dbReference>
<evidence type="ECO:0000256" key="1">
    <source>
        <dbReference type="ARBA" id="ARBA00001274"/>
    </source>
</evidence>
<evidence type="ECO:0000256" key="9">
    <source>
        <dbReference type="ARBA" id="ARBA00023239"/>
    </source>
</evidence>
<dbReference type="EMBL" id="JACBGI020000014">
    <property type="protein sequence ID" value="MBF6058253.1"/>
    <property type="molecule type" value="Genomic_DNA"/>
</dbReference>
<evidence type="ECO:0000256" key="5">
    <source>
        <dbReference type="ARBA" id="ARBA00022605"/>
    </source>
</evidence>
<comment type="caution">
    <text evidence="14">The sequence shown here is derived from an EMBL/GenBank/DDBJ whole genome shotgun (WGS) entry which is preliminary data.</text>
</comment>
<keyword evidence="6 12" id="KW-0412">Isoleucine biosynthesis</keyword>
<gene>
    <name evidence="12 14" type="primary">ilvA</name>
    <name evidence="14" type="ORF">H8792_007855</name>
</gene>
<keyword evidence="5 12" id="KW-0028">Amino-acid biosynthesis</keyword>
<dbReference type="Gene3D" id="3.40.1020.10">
    <property type="entry name" value="Biosynthetic Threonine Deaminase, Domain 3"/>
    <property type="match status" value="1"/>
</dbReference>
<keyword evidence="8 12" id="KW-0663">Pyridoxal phosphate</keyword>
<dbReference type="NCBIfam" id="NF006674">
    <property type="entry name" value="PRK09224.1"/>
    <property type="match status" value="1"/>
</dbReference>
<dbReference type="SUPFAM" id="SSF55021">
    <property type="entry name" value="ACT-like"/>
    <property type="match status" value="1"/>
</dbReference>
<dbReference type="CDD" id="cd01562">
    <property type="entry name" value="Thr-dehyd"/>
    <property type="match status" value="1"/>
</dbReference>